<feature type="region of interest" description="Disordered" evidence="1">
    <location>
        <begin position="150"/>
        <end position="184"/>
    </location>
</feature>
<feature type="region of interest" description="Disordered" evidence="1">
    <location>
        <begin position="1"/>
        <end position="46"/>
    </location>
</feature>
<evidence type="ECO:0000256" key="1">
    <source>
        <dbReference type="SAM" id="MobiDB-lite"/>
    </source>
</evidence>
<dbReference type="Proteomes" id="UP001295684">
    <property type="component" value="Unassembled WGS sequence"/>
</dbReference>
<reference evidence="2" key="1">
    <citation type="submission" date="2023-07" db="EMBL/GenBank/DDBJ databases">
        <authorList>
            <consortium name="AG Swart"/>
            <person name="Singh M."/>
            <person name="Singh A."/>
            <person name="Seah K."/>
            <person name="Emmerich C."/>
        </authorList>
    </citation>
    <scope>NUCLEOTIDE SEQUENCE</scope>
    <source>
        <strain evidence="2">DP1</strain>
    </source>
</reference>
<gene>
    <name evidence="2" type="ORF">ECRASSUSDP1_LOCUS21594</name>
</gene>
<name>A0AAD2D4Z6_EUPCR</name>
<comment type="caution">
    <text evidence="2">The sequence shown here is derived from an EMBL/GenBank/DDBJ whole genome shotgun (WGS) entry which is preliminary data.</text>
</comment>
<protein>
    <submittedName>
        <fullName evidence="2">Uncharacterized protein</fullName>
    </submittedName>
</protein>
<accession>A0AAD2D4Z6</accession>
<evidence type="ECO:0000313" key="2">
    <source>
        <dbReference type="EMBL" id="CAI2380165.1"/>
    </source>
</evidence>
<dbReference type="AlphaFoldDB" id="A0AAD2D4Z6"/>
<evidence type="ECO:0000313" key="3">
    <source>
        <dbReference type="Proteomes" id="UP001295684"/>
    </source>
</evidence>
<organism evidence="2 3">
    <name type="scientific">Euplotes crassus</name>
    <dbReference type="NCBI Taxonomy" id="5936"/>
    <lineage>
        <taxon>Eukaryota</taxon>
        <taxon>Sar</taxon>
        <taxon>Alveolata</taxon>
        <taxon>Ciliophora</taxon>
        <taxon>Intramacronucleata</taxon>
        <taxon>Spirotrichea</taxon>
        <taxon>Hypotrichia</taxon>
        <taxon>Euplotida</taxon>
        <taxon>Euplotidae</taxon>
        <taxon>Moneuplotes</taxon>
    </lineage>
</organism>
<dbReference type="EMBL" id="CAMPGE010022092">
    <property type="protein sequence ID" value="CAI2380165.1"/>
    <property type="molecule type" value="Genomic_DNA"/>
</dbReference>
<proteinExistence type="predicted"/>
<sequence>MSQSSILKYFSTKRKSTRKDKEVNSPNQPGNQPDGKMNSPENRTVNCREKKSCRRKVYAPKKFLSYQKSWTSTVPFYSDYSAHCLWEKQIHRQVNFIDGKHKGFRMMFLSQDATKEYLSQLYSMDPSQQGVDISIPNTTTRRRDFGTKSRQFRGKKTKMESEIFSGKGAATSEGSYSPQSVEKKKKMQLLMNTRASTPYFRQFGDPRDRQHIKIFSIRRGK</sequence>
<keyword evidence="3" id="KW-1185">Reference proteome</keyword>